<keyword evidence="3" id="KW-1185">Reference proteome</keyword>
<sequence length="65" mass="7441">MNELHSRVSRPLYTLDHIPMLGYPEFSTGLQTHVRVLRLLAYGFVTLGVLLIGSALGFQYLWQIH</sequence>
<gene>
    <name evidence="2" type="ORF">ACFODX_00820</name>
</gene>
<dbReference type="RefSeq" id="WP_378115081.1">
    <property type="nucleotide sequence ID" value="NZ_JBHRTF010000001.1"/>
</dbReference>
<protein>
    <submittedName>
        <fullName evidence="2">Uncharacterized protein</fullName>
    </submittedName>
</protein>
<reference evidence="3" key="1">
    <citation type="journal article" date="2019" name="Int. J. Syst. Evol. Microbiol.">
        <title>The Global Catalogue of Microorganisms (GCM) 10K type strain sequencing project: providing services to taxonomists for standard genome sequencing and annotation.</title>
        <authorList>
            <consortium name="The Broad Institute Genomics Platform"/>
            <consortium name="The Broad Institute Genome Sequencing Center for Infectious Disease"/>
            <person name="Wu L."/>
            <person name="Ma J."/>
        </authorList>
    </citation>
    <scope>NUCLEOTIDE SEQUENCE [LARGE SCALE GENOMIC DNA]</scope>
    <source>
        <strain evidence="3">KCTC 52237</strain>
    </source>
</reference>
<organism evidence="2 3">
    <name type="scientific">Cellvibrio fontiphilus</name>
    <dbReference type="NCBI Taxonomy" id="1815559"/>
    <lineage>
        <taxon>Bacteria</taxon>
        <taxon>Pseudomonadati</taxon>
        <taxon>Pseudomonadota</taxon>
        <taxon>Gammaproteobacteria</taxon>
        <taxon>Cellvibrionales</taxon>
        <taxon>Cellvibrionaceae</taxon>
        <taxon>Cellvibrio</taxon>
    </lineage>
</organism>
<evidence type="ECO:0000313" key="2">
    <source>
        <dbReference type="EMBL" id="MFC3114078.1"/>
    </source>
</evidence>
<keyword evidence="1" id="KW-1133">Transmembrane helix</keyword>
<keyword evidence="1" id="KW-0812">Transmembrane</keyword>
<proteinExistence type="predicted"/>
<name>A0ABV7FC50_9GAMM</name>
<dbReference type="EMBL" id="JBHRTF010000001">
    <property type="protein sequence ID" value="MFC3114078.1"/>
    <property type="molecule type" value="Genomic_DNA"/>
</dbReference>
<feature type="transmembrane region" description="Helical" evidence="1">
    <location>
        <begin position="39"/>
        <end position="62"/>
    </location>
</feature>
<dbReference type="Proteomes" id="UP001595555">
    <property type="component" value="Unassembled WGS sequence"/>
</dbReference>
<evidence type="ECO:0000256" key="1">
    <source>
        <dbReference type="SAM" id="Phobius"/>
    </source>
</evidence>
<keyword evidence="1" id="KW-0472">Membrane</keyword>
<comment type="caution">
    <text evidence="2">The sequence shown here is derived from an EMBL/GenBank/DDBJ whole genome shotgun (WGS) entry which is preliminary data.</text>
</comment>
<accession>A0ABV7FC50</accession>
<evidence type="ECO:0000313" key="3">
    <source>
        <dbReference type="Proteomes" id="UP001595555"/>
    </source>
</evidence>